<dbReference type="Proteomes" id="UP000314011">
    <property type="component" value="Unassembled WGS sequence"/>
</dbReference>
<protein>
    <recommendedName>
        <fullName evidence="4">Protein ImuA</fullName>
    </recommendedName>
</protein>
<dbReference type="EMBL" id="VFFF01000001">
    <property type="protein sequence ID" value="TNY34312.1"/>
    <property type="molecule type" value="Genomic_DNA"/>
</dbReference>
<dbReference type="Gene3D" id="3.40.50.300">
    <property type="entry name" value="P-loop containing nucleotide triphosphate hydrolases"/>
    <property type="match status" value="1"/>
</dbReference>
<dbReference type="SUPFAM" id="SSF52540">
    <property type="entry name" value="P-loop containing nucleoside triphosphate hydrolases"/>
    <property type="match status" value="1"/>
</dbReference>
<dbReference type="AlphaFoldDB" id="A0A5C5GHS1"/>
<proteinExistence type="predicted"/>
<keyword evidence="3" id="KW-1185">Reference proteome</keyword>
<accession>A0A5C5GHS1</accession>
<organism evidence="2 3">
    <name type="scientific">Pelagovum pacificum</name>
    <dbReference type="NCBI Taxonomy" id="2588711"/>
    <lineage>
        <taxon>Bacteria</taxon>
        <taxon>Pseudomonadati</taxon>
        <taxon>Pseudomonadota</taxon>
        <taxon>Alphaproteobacteria</taxon>
        <taxon>Rhodobacterales</taxon>
        <taxon>Paracoccaceae</taxon>
        <taxon>Pelagovum</taxon>
    </lineage>
</organism>
<evidence type="ECO:0000313" key="3">
    <source>
        <dbReference type="Proteomes" id="UP000314011"/>
    </source>
</evidence>
<comment type="caution">
    <text evidence="2">The sequence shown here is derived from an EMBL/GenBank/DDBJ whole genome shotgun (WGS) entry which is preliminary data.</text>
</comment>
<sequence length="222" mass="24057">MQCAPPSPISPTDLLRARATPAEPPPATLAEVFAEAASDGAATGFVIAQLPADRPVLWIQDRLSRRECGIPYLAGFPRSTEMLRLDVSRPVDVLWAMEQALGCPSLGAVVGEVWGDPPVLDFTATKRLALRSEAHGVACWLMRRAAQPALSAARERWRLASLPSATDPYDSRAPGTAFWRAELFRSRFRPPTTWVARHDDTGLALDHPMALQDAPAGIRATG</sequence>
<feature type="region of interest" description="Disordered" evidence="1">
    <location>
        <begin position="1"/>
        <end position="23"/>
    </location>
</feature>
<evidence type="ECO:0000313" key="2">
    <source>
        <dbReference type="EMBL" id="TNY34312.1"/>
    </source>
</evidence>
<reference evidence="2 3" key="1">
    <citation type="submission" date="2019-06" db="EMBL/GenBank/DDBJ databases">
        <title>Genome of new Rhodobacteraceae sp. SM1903.</title>
        <authorList>
            <person name="Ren X."/>
        </authorList>
    </citation>
    <scope>NUCLEOTIDE SEQUENCE [LARGE SCALE GENOMIC DNA]</scope>
    <source>
        <strain evidence="2 3">SM1903</strain>
    </source>
</reference>
<name>A0A5C5GHS1_9RHOB</name>
<dbReference type="InterPro" id="IPR027417">
    <property type="entry name" value="P-loop_NTPase"/>
</dbReference>
<dbReference type="OrthoDB" id="7202530at2"/>
<gene>
    <name evidence="2" type="ORF">FHY64_04295</name>
</gene>
<evidence type="ECO:0000256" key="1">
    <source>
        <dbReference type="SAM" id="MobiDB-lite"/>
    </source>
</evidence>
<evidence type="ECO:0008006" key="4">
    <source>
        <dbReference type="Google" id="ProtNLM"/>
    </source>
</evidence>